<protein>
    <submittedName>
        <fullName evidence="2">Cell division protein FtsA</fullName>
    </submittedName>
</protein>
<evidence type="ECO:0000313" key="2">
    <source>
        <dbReference type="EMBL" id="SDN80977.1"/>
    </source>
</evidence>
<dbReference type="AlphaFoldDB" id="A0A1H0EEQ4"/>
<evidence type="ECO:0000259" key="1">
    <source>
        <dbReference type="SMART" id="SM00842"/>
    </source>
</evidence>
<dbReference type="PANTHER" id="PTHR32432">
    <property type="entry name" value="CELL DIVISION PROTEIN FTSA-RELATED"/>
    <property type="match status" value="1"/>
</dbReference>
<dbReference type="InterPro" id="IPR003494">
    <property type="entry name" value="SHS2_FtsA"/>
</dbReference>
<dbReference type="InterPro" id="IPR043129">
    <property type="entry name" value="ATPase_NBD"/>
</dbReference>
<keyword evidence="2" id="KW-0132">Cell division</keyword>
<evidence type="ECO:0000313" key="3">
    <source>
        <dbReference type="Proteomes" id="UP000199334"/>
    </source>
</evidence>
<accession>A0A1H0EEQ4</accession>
<dbReference type="SMART" id="SM00842">
    <property type="entry name" value="FtsA"/>
    <property type="match status" value="1"/>
</dbReference>
<dbReference type="PANTHER" id="PTHR32432:SF3">
    <property type="entry name" value="ETHANOLAMINE UTILIZATION PROTEIN EUTJ"/>
    <property type="match status" value="1"/>
</dbReference>
<dbReference type="OrthoDB" id="9768127at2"/>
<dbReference type="CDD" id="cd24004">
    <property type="entry name" value="ASKHA_NBD_PilM-like"/>
    <property type="match status" value="1"/>
</dbReference>
<keyword evidence="3" id="KW-1185">Reference proteome</keyword>
<dbReference type="RefSeq" id="WP_093857509.1">
    <property type="nucleotide sequence ID" value="NZ_BJVZ01000009.1"/>
</dbReference>
<proteinExistence type="predicted"/>
<dbReference type="InterPro" id="IPR005883">
    <property type="entry name" value="PilM"/>
</dbReference>
<feature type="domain" description="SHS2" evidence="1">
    <location>
        <begin position="5"/>
        <end position="200"/>
    </location>
</feature>
<dbReference type="EMBL" id="FNIG01000009">
    <property type="protein sequence ID" value="SDN80977.1"/>
    <property type="molecule type" value="Genomic_DNA"/>
</dbReference>
<dbReference type="Proteomes" id="UP000199334">
    <property type="component" value="Unassembled WGS sequence"/>
</dbReference>
<dbReference type="Pfam" id="PF11104">
    <property type="entry name" value="PilM_2"/>
    <property type="match status" value="1"/>
</dbReference>
<gene>
    <name evidence="2" type="ORF">SAMN05216498_3126</name>
</gene>
<dbReference type="InterPro" id="IPR050696">
    <property type="entry name" value="FtsA/MreB"/>
</dbReference>
<organism evidence="2 3">
    <name type="scientific">Tenuibacillus multivorans</name>
    <dbReference type="NCBI Taxonomy" id="237069"/>
    <lineage>
        <taxon>Bacteria</taxon>
        <taxon>Bacillati</taxon>
        <taxon>Bacillota</taxon>
        <taxon>Bacilli</taxon>
        <taxon>Bacillales</taxon>
        <taxon>Bacillaceae</taxon>
        <taxon>Tenuibacillus</taxon>
    </lineage>
</organism>
<sequence length="715" mass="79899">MDEKLFALDIGTRSVVGIILELQHDRYRVIDMVSEEHGERSMLDGQIHNILDVSYVIQKVKQQLEEKHGPLTKVCVAAAGRALKTMKSTYETNIYEQPLMTYEDILHLELSAVQQAQYALAEGDQQVENYYCVGYSVLHYYLDDDEIGSLLDQQGEQARVDIIATFLPKVVVDSLLSALKRAGLDMEALTLEPIAAIQVLIPQSMRRLNVALVDIGAGTSDIALTSEGTVTAYGMVPKAGDEITEAMSEQFLLDFHRAEEAKRNLVQQDSIQIEDILGFKSELSKKEVVQSVEYAIDALAKAICEQILSLNQKAPKAVMLVGGGSLTPALPEKVADYLNLPTNRVAIRGIDAIQVLDEKEELPDSPEYVTPIGIAIAAKQNPIHYISVEVNNRTVRLFDLKQLTIGDSLLAAGIQMNKLYGKPGMAIMVGLNGRKVTLPGTLGEAPTIKINGEEASVKDDIKHQDVIEVEKGVDGETPVYTVKDVIGDVPEQSIFINEKQYTVKPAVQVNQETVNLNYQLSDGDSIHWEHQLTIEKALIQCGLDIYLDQSKPFTILYNHKDLKITDQIVTIKKQDKLLSLTDEIHDGDQLTITMTDSMTLKDLTEHLAIKDQEDITVFYNQKPLTLTKESHLFYRNGEKANENTLIYPGDQIISEERQQDPFIFQDIFRVIEMDLDEMKGSRFKLYKNGDEAGFVTEIFDGDQLAIDWDSHKTLS</sequence>
<dbReference type="GO" id="GO:0051301">
    <property type="term" value="P:cell division"/>
    <property type="evidence" value="ECO:0007669"/>
    <property type="project" value="UniProtKB-KW"/>
</dbReference>
<dbReference type="Gene3D" id="3.30.420.40">
    <property type="match status" value="2"/>
</dbReference>
<name>A0A1H0EEQ4_9BACI</name>
<dbReference type="SUPFAM" id="SSF53067">
    <property type="entry name" value="Actin-like ATPase domain"/>
    <property type="match status" value="2"/>
</dbReference>
<dbReference type="Gene3D" id="3.30.1490.300">
    <property type="match status" value="1"/>
</dbReference>
<reference evidence="2 3" key="1">
    <citation type="submission" date="2016-10" db="EMBL/GenBank/DDBJ databases">
        <authorList>
            <person name="de Groot N.N."/>
        </authorList>
    </citation>
    <scope>NUCLEOTIDE SEQUENCE [LARGE SCALE GENOMIC DNA]</scope>
    <source>
        <strain evidence="2 3">CGMCC 1.3442</strain>
    </source>
</reference>
<keyword evidence="2" id="KW-0131">Cell cycle</keyword>
<dbReference type="STRING" id="237069.SAMN05216498_3126"/>